<gene>
    <name evidence="10" type="ORF">BFJ69_g14835</name>
</gene>
<reference evidence="10 11" key="1">
    <citation type="journal article" date="2018" name="Sci. Rep.">
        <title>Characterisation of pathogen-specific regions and novel effector candidates in Fusarium oxysporum f. sp. cepae.</title>
        <authorList>
            <person name="Armitage A.D."/>
            <person name="Taylor A."/>
            <person name="Sobczyk M.K."/>
            <person name="Baxter L."/>
            <person name="Greenfield B.P."/>
            <person name="Bates H.J."/>
            <person name="Wilson F."/>
            <person name="Jackson A.C."/>
            <person name="Ott S."/>
            <person name="Harrison R.J."/>
            <person name="Clarkson J.P."/>
        </authorList>
    </citation>
    <scope>NUCLEOTIDE SEQUENCE [LARGE SCALE GENOMIC DNA]</scope>
    <source>
        <strain evidence="10 11">Fo_A13</strain>
    </source>
</reference>
<dbReference type="Gene3D" id="4.10.240.10">
    <property type="entry name" value="Zn(2)-C6 fungal-type DNA-binding domain"/>
    <property type="match status" value="1"/>
</dbReference>
<dbReference type="VEuPathDB" id="FungiDB:FOMG_16549"/>
<dbReference type="GO" id="GO:0000981">
    <property type="term" value="F:DNA-binding transcription factor activity, RNA polymerase II-specific"/>
    <property type="evidence" value="ECO:0007669"/>
    <property type="project" value="InterPro"/>
</dbReference>
<keyword evidence="6" id="KW-0804">Transcription</keyword>
<dbReference type="VEuPathDB" id="FungiDB:HZS61_012537"/>
<evidence type="ECO:0000256" key="1">
    <source>
        <dbReference type="ARBA" id="ARBA00004123"/>
    </source>
</evidence>
<evidence type="ECO:0000256" key="3">
    <source>
        <dbReference type="ARBA" id="ARBA00022833"/>
    </source>
</evidence>
<dbReference type="PROSITE" id="PS00463">
    <property type="entry name" value="ZN2_CY6_FUNGAL_1"/>
    <property type="match status" value="1"/>
</dbReference>
<dbReference type="InterPro" id="IPR001138">
    <property type="entry name" value="Zn2Cys6_DnaBD"/>
</dbReference>
<evidence type="ECO:0000256" key="7">
    <source>
        <dbReference type="ARBA" id="ARBA00023242"/>
    </source>
</evidence>
<comment type="caution">
    <text evidence="10">The sequence shown here is derived from an EMBL/GenBank/DDBJ whole genome shotgun (WGS) entry which is preliminary data.</text>
</comment>
<dbReference type="CDD" id="cd12148">
    <property type="entry name" value="fungal_TF_MHR"/>
    <property type="match status" value="1"/>
</dbReference>
<name>A0A420MGC0_FUSOX</name>
<dbReference type="SMART" id="SM00066">
    <property type="entry name" value="GAL4"/>
    <property type="match status" value="1"/>
</dbReference>
<evidence type="ECO:0000259" key="9">
    <source>
        <dbReference type="PROSITE" id="PS50048"/>
    </source>
</evidence>
<dbReference type="VEuPathDB" id="FungiDB:FOC4_g10004118"/>
<dbReference type="GO" id="GO:0006351">
    <property type="term" value="P:DNA-templated transcription"/>
    <property type="evidence" value="ECO:0007669"/>
    <property type="project" value="InterPro"/>
</dbReference>
<dbReference type="VEuPathDB" id="FungiDB:FOIG_15465"/>
<dbReference type="EMBL" id="MRCX01000247">
    <property type="protein sequence ID" value="RKK67053.1"/>
    <property type="molecule type" value="Genomic_DNA"/>
</dbReference>
<protein>
    <recommendedName>
        <fullName evidence="9">Zn(2)-C6 fungal-type domain-containing protein</fullName>
    </recommendedName>
</protein>
<evidence type="ECO:0000256" key="2">
    <source>
        <dbReference type="ARBA" id="ARBA00022723"/>
    </source>
</evidence>
<dbReference type="InterPro" id="IPR051615">
    <property type="entry name" value="Transcr_Regulatory_Elem"/>
</dbReference>
<dbReference type="AlphaFoldDB" id="A0A420MGC0"/>
<dbReference type="CDD" id="cd00067">
    <property type="entry name" value="GAL4"/>
    <property type="match status" value="1"/>
</dbReference>
<evidence type="ECO:0000313" key="10">
    <source>
        <dbReference type="EMBL" id="RKK67053.1"/>
    </source>
</evidence>
<keyword evidence="4" id="KW-0805">Transcription regulation</keyword>
<dbReference type="InterPro" id="IPR007219">
    <property type="entry name" value="XnlR_reg_dom"/>
</dbReference>
<keyword evidence="8" id="KW-0472">Membrane</keyword>
<organism evidence="10 11">
    <name type="scientific">Fusarium oxysporum</name>
    <name type="common">Fusarium vascular wilt</name>
    <dbReference type="NCBI Taxonomy" id="5507"/>
    <lineage>
        <taxon>Eukaryota</taxon>
        <taxon>Fungi</taxon>
        <taxon>Dikarya</taxon>
        <taxon>Ascomycota</taxon>
        <taxon>Pezizomycotina</taxon>
        <taxon>Sordariomycetes</taxon>
        <taxon>Hypocreomycetidae</taxon>
        <taxon>Hypocreales</taxon>
        <taxon>Nectriaceae</taxon>
        <taxon>Fusarium</taxon>
        <taxon>Fusarium oxysporum species complex</taxon>
    </lineage>
</organism>
<feature type="domain" description="Zn(2)-C6 fungal-type" evidence="9">
    <location>
        <begin position="18"/>
        <end position="48"/>
    </location>
</feature>
<dbReference type="PANTHER" id="PTHR31313">
    <property type="entry name" value="TY1 ENHANCER ACTIVATOR"/>
    <property type="match status" value="1"/>
</dbReference>
<dbReference type="InterPro" id="IPR036864">
    <property type="entry name" value="Zn2-C6_fun-type_DNA-bd_sf"/>
</dbReference>
<keyword evidence="7" id="KW-0539">Nucleus</keyword>
<dbReference type="GO" id="GO:0008270">
    <property type="term" value="F:zinc ion binding"/>
    <property type="evidence" value="ECO:0007669"/>
    <property type="project" value="InterPro"/>
</dbReference>
<dbReference type="Pfam" id="PF04082">
    <property type="entry name" value="Fungal_trans"/>
    <property type="match status" value="1"/>
</dbReference>
<dbReference type="PROSITE" id="PS50048">
    <property type="entry name" value="ZN2_CY6_FUNGAL_2"/>
    <property type="match status" value="1"/>
</dbReference>
<evidence type="ECO:0000256" key="8">
    <source>
        <dbReference type="SAM" id="Phobius"/>
    </source>
</evidence>
<dbReference type="VEuPathDB" id="FungiDB:HZS61_009056"/>
<keyword evidence="3" id="KW-0862">Zinc</keyword>
<dbReference type="Pfam" id="PF00172">
    <property type="entry name" value="Zn_clus"/>
    <property type="match status" value="1"/>
</dbReference>
<evidence type="ECO:0000256" key="4">
    <source>
        <dbReference type="ARBA" id="ARBA00023015"/>
    </source>
</evidence>
<keyword evidence="2" id="KW-0479">Metal-binding</keyword>
<dbReference type="VEuPathDB" id="FungiDB:FOC1_g10002823"/>
<evidence type="ECO:0000256" key="6">
    <source>
        <dbReference type="ARBA" id="ARBA00023163"/>
    </source>
</evidence>
<keyword evidence="8" id="KW-1133">Transmembrane helix</keyword>
<dbReference type="SMART" id="SM00906">
    <property type="entry name" value="Fungal_trans"/>
    <property type="match status" value="1"/>
</dbReference>
<feature type="transmembrane region" description="Helical" evidence="8">
    <location>
        <begin position="668"/>
        <end position="686"/>
    </location>
</feature>
<dbReference type="SUPFAM" id="SSF57701">
    <property type="entry name" value="Zn2/Cys6 DNA-binding domain"/>
    <property type="match status" value="1"/>
</dbReference>
<dbReference type="VEuPathDB" id="FungiDB:FOXG_15198"/>
<evidence type="ECO:0000256" key="5">
    <source>
        <dbReference type="ARBA" id="ARBA00023125"/>
    </source>
</evidence>
<keyword evidence="5" id="KW-0238">DNA-binding</keyword>
<evidence type="ECO:0000313" key="11">
    <source>
        <dbReference type="Proteomes" id="UP000285084"/>
    </source>
</evidence>
<dbReference type="GO" id="GO:0005634">
    <property type="term" value="C:nucleus"/>
    <property type="evidence" value="ECO:0007669"/>
    <property type="project" value="UniProtKB-SubCell"/>
</dbReference>
<dbReference type="VEuPathDB" id="FungiDB:FOZG_06242"/>
<dbReference type="Proteomes" id="UP000285084">
    <property type="component" value="Unassembled WGS sequence"/>
</dbReference>
<sequence length="791" mass="89076">MSDVESSQATTRRHITTACARCRESKIKCDGKRPICGICSSKNRDCSYNVRMDKRRIPLRRAVEVFSRRVSQLEVCLHQRQIEIPAPILDDSSMLEYLTESYGDSVPITVKDVAPEMPELSQAMSLDGNITQTSTFEGDGTANIQSDASISTETIKTPMTLSGDMIGQARVGCTTSSSHQLPMDTSIDADFIWYMSTLPSLSADIGDQLVGPLPISLGGENPTTLQDDYGSSDLSTVAPLQEDDEDHAEEEDTAEVSHQFSERLGTLLLNANGEWRFYGATSNLHLVHGDFGHDFPDFSRRKSVQAILDTAGVGHAVDEQLINHLITLYFTWQNPSLRVVDQEAFQTARNEFLLSPREDGLYCEFLVNAMCAVGASFERCKHPELPTPLSDFFANRAKSLLDSELDKPRLSTIQALAILSTHEGGATRDTRGWLYSGMAMRLAFDLGLHIDPTPYVASGRMSDIEARVRNATFWGTFATDRMWGFYLGRPFHNTLENVTLKRPSEDSITHSNTFWTPYGTPVANQQRWPDTQELIAGRWVSLYEIMSELGYKMYCRTDVSKIELQSLAQNTFHELNMWKSTLPPELALNVDDLGAGVYLPHTLILHMQHAFCIMILHRPFVAKSYIQPYPRVGAGHEHARSMCVKSAIDIAKLIGGYKLRFSLRRANVLFVHMAFTAALILVYAAVSELENHDRTQVTVHLDVCCQALAELGNVFESASRTLDILLFVLNYKCLPYTMEWITYLRQQWKTRLTDMDDSWNDMRFVPIFENGERLHDPFITTIQDHLMDNPT</sequence>
<comment type="subcellular location">
    <subcellularLocation>
        <location evidence="1">Nucleus</location>
    </subcellularLocation>
</comment>
<dbReference type="PANTHER" id="PTHR31313:SF77">
    <property type="entry name" value="ZN(II)2CYS6 TRANSCRIPTION FACTOR (EUROFUNG)"/>
    <property type="match status" value="1"/>
</dbReference>
<dbReference type="GO" id="GO:0003677">
    <property type="term" value="F:DNA binding"/>
    <property type="evidence" value="ECO:0007669"/>
    <property type="project" value="UniProtKB-KW"/>
</dbReference>
<proteinExistence type="predicted"/>
<keyword evidence="8" id="KW-0812">Transmembrane</keyword>
<accession>A0A420MGC0</accession>